<dbReference type="InterPro" id="IPR002490">
    <property type="entry name" value="V-ATPase_116kDa_su"/>
</dbReference>
<comment type="subcellular location">
    <subcellularLocation>
        <location evidence="1">Membrane</location>
        <topology evidence="1">Multi-pass membrane protein</topology>
    </subcellularLocation>
</comment>
<keyword evidence="11" id="KW-1185">Reference proteome</keyword>
<evidence type="ECO:0000256" key="8">
    <source>
        <dbReference type="ARBA" id="ARBA00023136"/>
    </source>
</evidence>
<feature type="transmembrane region" description="Helical" evidence="9">
    <location>
        <begin position="577"/>
        <end position="597"/>
    </location>
</feature>
<dbReference type="AlphaFoldDB" id="A0A177EBI2"/>
<dbReference type="GO" id="GO:0051117">
    <property type="term" value="F:ATPase binding"/>
    <property type="evidence" value="ECO:0007669"/>
    <property type="project" value="TreeGrafter"/>
</dbReference>
<dbReference type="EMBL" id="LTDL01000042">
    <property type="protein sequence ID" value="OAG28861.1"/>
    <property type="molecule type" value="Genomic_DNA"/>
</dbReference>
<dbReference type="PANTHER" id="PTHR11629">
    <property type="entry name" value="VACUOLAR PROTON ATPASES"/>
    <property type="match status" value="1"/>
</dbReference>
<comment type="function">
    <text evidence="9">Essential component of the vacuolar proton pump (V-ATPase), a multimeric enzyme that catalyzes the translocation of protons across the membranes. Required for assembly and activity of the V-ATPase.</text>
</comment>
<keyword evidence="7 9" id="KW-0406">Ion transport</keyword>
<keyword evidence="3 9" id="KW-0813">Transport</keyword>
<dbReference type="OrthoDB" id="10264220at2759"/>
<evidence type="ECO:0000256" key="5">
    <source>
        <dbReference type="ARBA" id="ARBA00022781"/>
    </source>
</evidence>
<evidence type="ECO:0000256" key="7">
    <source>
        <dbReference type="ARBA" id="ARBA00023065"/>
    </source>
</evidence>
<keyword evidence="6 9" id="KW-1133">Transmembrane helix</keyword>
<protein>
    <recommendedName>
        <fullName evidence="9">V-type proton ATPase subunit a</fullName>
    </recommendedName>
</protein>
<dbReference type="Pfam" id="PF01496">
    <property type="entry name" value="V_ATPase_I"/>
    <property type="match status" value="2"/>
</dbReference>
<reference evidence="10 11" key="1">
    <citation type="submission" date="2016-02" db="EMBL/GenBank/DDBJ databases">
        <title>Discovery of a natural microsporidian pathogen with a broad tissue tropism in Caenorhabditis elegans.</title>
        <authorList>
            <person name="Luallen R.J."/>
            <person name="Reinke A.W."/>
            <person name="Tong L."/>
            <person name="Botts M.R."/>
            <person name="Felix M.-A."/>
            <person name="Troemel E.R."/>
        </authorList>
    </citation>
    <scope>NUCLEOTIDE SEQUENCE [LARGE SCALE GENOMIC DNA]</scope>
    <source>
        <strain evidence="10 11">JUm2807</strain>
    </source>
</reference>
<organism evidence="10 11">
    <name type="scientific">Nematocida displodere</name>
    <dbReference type="NCBI Taxonomy" id="1805483"/>
    <lineage>
        <taxon>Eukaryota</taxon>
        <taxon>Fungi</taxon>
        <taxon>Fungi incertae sedis</taxon>
        <taxon>Microsporidia</taxon>
        <taxon>Nematocida</taxon>
    </lineage>
</organism>
<dbReference type="GO" id="GO:0046961">
    <property type="term" value="F:proton-transporting ATPase activity, rotational mechanism"/>
    <property type="evidence" value="ECO:0007669"/>
    <property type="project" value="InterPro"/>
</dbReference>
<dbReference type="GO" id="GO:0007035">
    <property type="term" value="P:vacuolar acidification"/>
    <property type="evidence" value="ECO:0007669"/>
    <property type="project" value="TreeGrafter"/>
</dbReference>
<name>A0A177EBI2_9MICR</name>
<evidence type="ECO:0000313" key="11">
    <source>
        <dbReference type="Proteomes" id="UP000185944"/>
    </source>
</evidence>
<feature type="transmembrane region" description="Helical" evidence="9">
    <location>
        <begin position="671"/>
        <end position="694"/>
    </location>
</feature>
<dbReference type="GeneID" id="93647350"/>
<feature type="transmembrane region" description="Helical" evidence="9">
    <location>
        <begin position="374"/>
        <end position="397"/>
    </location>
</feature>
<keyword evidence="8 9" id="KW-0472">Membrane</keyword>
<evidence type="ECO:0000256" key="1">
    <source>
        <dbReference type="ARBA" id="ARBA00004141"/>
    </source>
</evidence>
<evidence type="ECO:0000256" key="4">
    <source>
        <dbReference type="ARBA" id="ARBA00022692"/>
    </source>
</evidence>
<evidence type="ECO:0000313" key="10">
    <source>
        <dbReference type="EMBL" id="OAG28861.1"/>
    </source>
</evidence>
<dbReference type="InterPro" id="IPR026028">
    <property type="entry name" value="V-type_ATPase_116kDa_su_euka"/>
</dbReference>
<dbReference type="PIRSF" id="PIRSF001293">
    <property type="entry name" value="ATP6V0A1"/>
    <property type="match status" value="1"/>
</dbReference>
<accession>A0A177EBI2</accession>
<evidence type="ECO:0000256" key="2">
    <source>
        <dbReference type="ARBA" id="ARBA00009904"/>
    </source>
</evidence>
<dbReference type="PANTHER" id="PTHR11629:SF63">
    <property type="entry name" value="V-TYPE PROTON ATPASE SUBUNIT A"/>
    <property type="match status" value="1"/>
</dbReference>
<evidence type="ECO:0000256" key="3">
    <source>
        <dbReference type="ARBA" id="ARBA00022448"/>
    </source>
</evidence>
<evidence type="ECO:0000256" key="9">
    <source>
        <dbReference type="RuleBase" id="RU361189"/>
    </source>
</evidence>
<proteinExistence type="inferred from homology"/>
<dbReference type="VEuPathDB" id="MicrosporidiaDB:NEDG_01000"/>
<dbReference type="Proteomes" id="UP000185944">
    <property type="component" value="Unassembled WGS sequence"/>
</dbReference>
<feature type="transmembrane region" description="Helical" evidence="9">
    <location>
        <begin position="617"/>
        <end position="635"/>
    </location>
</feature>
<dbReference type="RefSeq" id="XP_067543606.1">
    <property type="nucleotide sequence ID" value="XM_067688418.1"/>
</dbReference>
<keyword evidence="4 9" id="KW-0812">Transmembrane</keyword>
<feature type="transmembrane region" description="Helical" evidence="9">
    <location>
        <begin position="483"/>
        <end position="500"/>
    </location>
</feature>
<feature type="transmembrane region" description="Helical" evidence="9">
    <location>
        <begin position="417"/>
        <end position="434"/>
    </location>
</feature>
<comment type="similarity">
    <text evidence="2 9">Belongs to the V-ATPase 116 kDa subunit family.</text>
</comment>
<gene>
    <name evidence="10" type="ORF">NEDG_01000</name>
</gene>
<comment type="caution">
    <text evidence="10">The sequence shown here is derived from an EMBL/GenBank/DDBJ whole genome shotgun (WGS) entry which is preliminary data.</text>
</comment>
<dbReference type="GO" id="GO:0000220">
    <property type="term" value="C:vacuolar proton-transporting V-type ATPase, V0 domain"/>
    <property type="evidence" value="ECO:0007669"/>
    <property type="project" value="InterPro"/>
</dbReference>
<evidence type="ECO:0000256" key="6">
    <source>
        <dbReference type="ARBA" id="ARBA00022989"/>
    </source>
</evidence>
<dbReference type="STRING" id="1805483.A0A177EBI2"/>
<sequence>MFRSEDVSMVRVYISPDIVRNALEELGSRELLHLVPLSDKKRVKSAHRLEMERILARIDFLVQELKKQKLPLTRESAMLPPDLASSDTIKKEIDKHYYRVVQLAQIIKETAEKEKKLQEDVVVLQELQKVVEEGMPGAEFDLDIVSKVGLEYVSGVITKSQTHNLEKFLWKSLHGNLCFLPIDMASPTKAGFICFTHGERAIERIRNICTKIDARIVRYDNKKNAQKEDGSLLSISTNLSQVSKVHQINLEALSKERKVIAKELLTWRYYVIREIEIEGAKEKLEVNKENSYFTGQGFILKRNEDRFGRVIKKICEAHGDVAAEVVPIPEDAVRPTHFDTNKLTKCFQELTNVYGIPQYQEINPAVFTVTTFPFFFGAMFGDVGHGLIVLAVGMYLVRKEKVLSIPKSVEIIFEGRYLLVFMGLWSIYFGFLYSDFLGYPIGDMFSGYDAKGEHYRLCLFGIDSAWHHAKNGQMFINSLKMKMSIVIGFIHITLGMVLNGMNASFRSEKARLFGVVVPQMLIFLSLIGYMAFLIVLKWVTPSTNWPGIIAIVLEMISFTSPLPENQVFFAQGLIQKLLMAVFIASVPIMLLSVPIYHTVTKTIPPAMTNLDLWVHSLIEGVEFLMGLVSNISSYLRLWAVSLAHGELSSILFFKTIGAPGASMTFRLGSSIIWLLGTVLILVCLEGLSAVLHSLRLHWVEFGSKFFTGGGTLFAPLTFKPKILLDQERQPGQ</sequence>
<feature type="transmembrane region" description="Helical" evidence="9">
    <location>
        <begin position="512"/>
        <end position="539"/>
    </location>
</feature>
<keyword evidence="5 9" id="KW-0375">Hydrogen ion transport</keyword>